<evidence type="ECO:0000313" key="11">
    <source>
        <dbReference type="Proteomes" id="UP000333665"/>
    </source>
</evidence>
<evidence type="ECO:0000256" key="2">
    <source>
        <dbReference type="ARBA" id="ARBA00011358"/>
    </source>
</evidence>
<dbReference type="Gene3D" id="1.10.3730.20">
    <property type="match status" value="1"/>
</dbReference>
<evidence type="ECO:0000256" key="4">
    <source>
        <dbReference type="ARBA" id="ARBA00022475"/>
    </source>
</evidence>
<evidence type="ECO:0000256" key="7">
    <source>
        <dbReference type="ARBA" id="ARBA00022989"/>
    </source>
</evidence>
<keyword evidence="6 9" id="KW-0812">Transmembrane</keyword>
<organism evidence="10 11">
    <name type="scientific">Campylobacter coli</name>
    <dbReference type="NCBI Taxonomy" id="195"/>
    <lineage>
        <taxon>Bacteria</taxon>
        <taxon>Pseudomonadati</taxon>
        <taxon>Campylobacterota</taxon>
        <taxon>Epsilonproteobacteria</taxon>
        <taxon>Campylobacterales</taxon>
        <taxon>Campylobacteraceae</taxon>
        <taxon>Campylobacter</taxon>
    </lineage>
</organism>
<dbReference type="InterPro" id="IPR000390">
    <property type="entry name" value="Small_drug/metabolite_transptr"/>
</dbReference>
<dbReference type="GO" id="GO:0031460">
    <property type="term" value="P:glycine betaine transport"/>
    <property type="evidence" value="ECO:0007669"/>
    <property type="project" value="TreeGrafter"/>
</dbReference>
<evidence type="ECO:0000256" key="8">
    <source>
        <dbReference type="ARBA" id="ARBA00023136"/>
    </source>
</evidence>
<accession>A0A3Z8LB48</accession>
<keyword evidence="7" id="KW-1133">Transmembrane helix</keyword>
<evidence type="ECO:0000256" key="1">
    <source>
        <dbReference type="ARBA" id="ARBA00004429"/>
    </source>
</evidence>
<evidence type="ECO:0000313" key="10">
    <source>
        <dbReference type="EMBL" id="EAL8417105.1"/>
    </source>
</evidence>
<dbReference type="Proteomes" id="UP000333665">
    <property type="component" value="Unassembled WGS sequence"/>
</dbReference>
<evidence type="ECO:0000256" key="6">
    <source>
        <dbReference type="ARBA" id="ARBA00022692"/>
    </source>
</evidence>
<dbReference type="GO" id="GO:0005886">
    <property type="term" value="C:plasma membrane"/>
    <property type="evidence" value="ECO:0007669"/>
    <property type="project" value="UniProtKB-SubCell"/>
</dbReference>
<dbReference type="PANTHER" id="PTHR30561">
    <property type="entry name" value="SMR FAMILY PROTON-DEPENDENT DRUG EFFLUX TRANSPORTER SUGE"/>
    <property type="match status" value="1"/>
</dbReference>
<evidence type="ECO:0000256" key="3">
    <source>
        <dbReference type="ARBA" id="ARBA00021112"/>
    </source>
</evidence>
<dbReference type="EMBL" id="AACRQU010000016">
    <property type="protein sequence ID" value="EAL8417105.1"/>
    <property type="molecule type" value="Genomic_DNA"/>
</dbReference>
<dbReference type="SUPFAM" id="SSF103481">
    <property type="entry name" value="Multidrug resistance efflux transporter EmrE"/>
    <property type="match status" value="1"/>
</dbReference>
<comment type="caution">
    <text evidence="10">The sequence shown here is derived from an EMBL/GenBank/DDBJ whole genome shotgun (WGS) entry which is preliminary data.</text>
</comment>
<dbReference type="PANTHER" id="PTHR30561:SF2">
    <property type="entry name" value="SPERMIDINE EXPORT PROTEIN MDTJ"/>
    <property type="match status" value="1"/>
</dbReference>
<dbReference type="GO" id="GO:1903711">
    <property type="term" value="P:spermidine transmembrane transport"/>
    <property type="evidence" value="ECO:0007669"/>
    <property type="project" value="TreeGrafter"/>
</dbReference>
<sequence length="124" mass="14107">MILPFIFRRAFLNLIKKELFIAWFFLISAIVFEVLGTSFLKMNNPILAYSFMAIFIAFSYFFMGKAIKKIQVGIAYAVWELLGIILILLVSFILFKESLTSTQMLGIALSIIGIILINIGEVKE</sequence>
<name>A0A3Z8LB48_CAMCO</name>
<dbReference type="InterPro" id="IPR045324">
    <property type="entry name" value="Small_multidrug_res"/>
</dbReference>
<protein>
    <recommendedName>
        <fullName evidence="3">Spermidine export protein MdtJ</fullName>
    </recommendedName>
</protein>
<dbReference type="Pfam" id="PF00893">
    <property type="entry name" value="Multi_Drug_Res"/>
    <property type="match status" value="1"/>
</dbReference>
<dbReference type="GO" id="GO:0015297">
    <property type="term" value="F:antiporter activity"/>
    <property type="evidence" value="ECO:0007669"/>
    <property type="project" value="TreeGrafter"/>
</dbReference>
<proteinExistence type="inferred from homology"/>
<keyword evidence="5" id="KW-0997">Cell inner membrane</keyword>
<comment type="similarity">
    <text evidence="9">Belongs to the drug/metabolite transporter (DMT) superfamily. Small multidrug resistance (SMR) (TC 2.A.7.1) family.</text>
</comment>
<dbReference type="InterPro" id="IPR037185">
    <property type="entry name" value="EmrE-like"/>
</dbReference>
<dbReference type="GO" id="GO:0015220">
    <property type="term" value="F:choline transmembrane transporter activity"/>
    <property type="evidence" value="ECO:0007669"/>
    <property type="project" value="TreeGrafter"/>
</dbReference>
<evidence type="ECO:0000256" key="9">
    <source>
        <dbReference type="RuleBase" id="RU003942"/>
    </source>
</evidence>
<keyword evidence="4" id="KW-1003">Cell membrane</keyword>
<dbReference type="AlphaFoldDB" id="A0A3Z8LB48"/>
<gene>
    <name evidence="10" type="ORF">DYF97_06965</name>
</gene>
<dbReference type="GO" id="GO:0015199">
    <property type="term" value="F:amino-acid betaine transmembrane transporter activity"/>
    <property type="evidence" value="ECO:0007669"/>
    <property type="project" value="TreeGrafter"/>
</dbReference>
<comment type="subcellular location">
    <subcellularLocation>
        <location evidence="1">Cell inner membrane</location>
        <topology evidence="1">Multi-pass membrane protein</topology>
    </subcellularLocation>
    <subcellularLocation>
        <location evidence="9">Cell membrane</location>
        <topology evidence="9">Multi-pass membrane protein</topology>
    </subcellularLocation>
</comment>
<evidence type="ECO:0000256" key="5">
    <source>
        <dbReference type="ARBA" id="ARBA00022519"/>
    </source>
</evidence>
<reference evidence="10 11" key="1">
    <citation type="submission" date="2018-08" db="EMBL/GenBank/DDBJ databases">
        <authorList>
            <consortium name="NARMS: The National Antimicrobial Resistance Monitoring System"/>
        </authorList>
    </citation>
    <scope>NUCLEOTIDE SEQUENCE [LARGE SCALE GENOMIC DNA]</scope>
    <source>
        <strain evidence="10 11">FSIS11812579</strain>
    </source>
</reference>
<dbReference type="RefSeq" id="WP_072212077.1">
    <property type="nucleotide sequence ID" value="NZ_AANHVQ020000008.1"/>
</dbReference>
<keyword evidence="8" id="KW-0472">Membrane</keyword>
<comment type="subunit">
    <text evidence="2">Forms a complex with MdtI.</text>
</comment>